<name>A0ABU1JS51_9PROT</name>
<dbReference type="InterPro" id="IPR005119">
    <property type="entry name" value="LysR_subst-bd"/>
</dbReference>
<evidence type="ECO:0000313" key="7">
    <source>
        <dbReference type="Proteomes" id="UP001262410"/>
    </source>
</evidence>
<dbReference type="InterPro" id="IPR036388">
    <property type="entry name" value="WH-like_DNA-bd_sf"/>
</dbReference>
<keyword evidence="2" id="KW-0805">Transcription regulation</keyword>
<dbReference type="SUPFAM" id="SSF46785">
    <property type="entry name" value="Winged helix' DNA-binding domain"/>
    <property type="match status" value="1"/>
</dbReference>
<dbReference type="PROSITE" id="PS50931">
    <property type="entry name" value="HTH_LYSR"/>
    <property type="match status" value="1"/>
</dbReference>
<keyword evidence="7" id="KW-1185">Reference proteome</keyword>
<dbReference type="Proteomes" id="UP001262410">
    <property type="component" value="Unassembled WGS sequence"/>
</dbReference>
<dbReference type="GO" id="GO:0003677">
    <property type="term" value="F:DNA binding"/>
    <property type="evidence" value="ECO:0007669"/>
    <property type="project" value="UniProtKB-KW"/>
</dbReference>
<dbReference type="PANTHER" id="PTHR30537:SF5">
    <property type="entry name" value="HTH-TYPE TRANSCRIPTIONAL ACTIVATOR TTDR-RELATED"/>
    <property type="match status" value="1"/>
</dbReference>
<evidence type="ECO:0000256" key="1">
    <source>
        <dbReference type="ARBA" id="ARBA00009437"/>
    </source>
</evidence>
<comment type="caution">
    <text evidence="6">The sequence shown here is derived from an EMBL/GenBank/DDBJ whole genome shotgun (WGS) entry which is preliminary data.</text>
</comment>
<dbReference type="RefSeq" id="WP_309796662.1">
    <property type="nucleotide sequence ID" value="NZ_JAVDPW010000007.1"/>
</dbReference>
<protein>
    <submittedName>
        <fullName evidence="6">DNA-binding transcriptional LysR family regulator</fullName>
    </submittedName>
</protein>
<dbReference type="EMBL" id="JAVDPW010000007">
    <property type="protein sequence ID" value="MDR6291446.1"/>
    <property type="molecule type" value="Genomic_DNA"/>
</dbReference>
<evidence type="ECO:0000256" key="4">
    <source>
        <dbReference type="ARBA" id="ARBA00023163"/>
    </source>
</evidence>
<dbReference type="InterPro" id="IPR000847">
    <property type="entry name" value="LysR_HTH_N"/>
</dbReference>
<dbReference type="InterPro" id="IPR036390">
    <property type="entry name" value="WH_DNA-bd_sf"/>
</dbReference>
<feature type="domain" description="HTH lysR-type" evidence="5">
    <location>
        <begin position="1"/>
        <end position="59"/>
    </location>
</feature>
<dbReference type="Pfam" id="PF00126">
    <property type="entry name" value="HTH_1"/>
    <property type="match status" value="1"/>
</dbReference>
<evidence type="ECO:0000259" key="5">
    <source>
        <dbReference type="PROSITE" id="PS50931"/>
    </source>
</evidence>
<keyword evidence="4" id="KW-0804">Transcription</keyword>
<organism evidence="6 7">
    <name type="scientific">Inquilinus ginsengisoli</name>
    <dbReference type="NCBI Taxonomy" id="363840"/>
    <lineage>
        <taxon>Bacteria</taxon>
        <taxon>Pseudomonadati</taxon>
        <taxon>Pseudomonadota</taxon>
        <taxon>Alphaproteobacteria</taxon>
        <taxon>Rhodospirillales</taxon>
        <taxon>Rhodospirillaceae</taxon>
        <taxon>Inquilinus</taxon>
    </lineage>
</organism>
<comment type="similarity">
    <text evidence="1">Belongs to the LysR transcriptional regulatory family.</text>
</comment>
<dbReference type="Gene3D" id="1.10.10.10">
    <property type="entry name" value="Winged helix-like DNA-binding domain superfamily/Winged helix DNA-binding domain"/>
    <property type="match status" value="1"/>
</dbReference>
<evidence type="ECO:0000256" key="3">
    <source>
        <dbReference type="ARBA" id="ARBA00023125"/>
    </source>
</evidence>
<dbReference type="SUPFAM" id="SSF53850">
    <property type="entry name" value="Periplasmic binding protein-like II"/>
    <property type="match status" value="1"/>
</dbReference>
<sequence>MDRLDAVTIFVAVAEQGSFAAAARKLLRTPSAVTRAVAELETRLSARLLNRTTRSVALTEAGQLYLERARGLLAANAEFEGAAPRDGQPSGVLNISAPANFGAQHLMPLVWSFLERYPRVEARVWLLDRVVSMVEEGIDVALRYGKLPDSSLRATKVFEAKTTVYASPSYIARHGVPATPAELVRHRTISTWPLNPVPERWSFGNPDNSQQVMIKPRLVVNTTEAAADAAAAGLGLAYLVSYQAARHLAAGHLVEVLAEYSVERIPFHIVQQAGRYTPPKVRAFIDEIGRDLRRQFA</sequence>
<proteinExistence type="inferred from homology"/>
<dbReference type="InterPro" id="IPR058163">
    <property type="entry name" value="LysR-type_TF_proteobact-type"/>
</dbReference>
<reference evidence="6 7" key="1">
    <citation type="submission" date="2023-07" db="EMBL/GenBank/DDBJ databases">
        <title>Sorghum-associated microbial communities from plants grown in Nebraska, USA.</title>
        <authorList>
            <person name="Schachtman D."/>
        </authorList>
    </citation>
    <scope>NUCLEOTIDE SEQUENCE [LARGE SCALE GENOMIC DNA]</scope>
    <source>
        <strain evidence="6 7">584</strain>
    </source>
</reference>
<evidence type="ECO:0000256" key="2">
    <source>
        <dbReference type="ARBA" id="ARBA00023015"/>
    </source>
</evidence>
<dbReference type="PANTHER" id="PTHR30537">
    <property type="entry name" value="HTH-TYPE TRANSCRIPTIONAL REGULATOR"/>
    <property type="match status" value="1"/>
</dbReference>
<gene>
    <name evidence="6" type="ORF">E9232_003980</name>
</gene>
<evidence type="ECO:0000313" key="6">
    <source>
        <dbReference type="EMBL" id="MDR6291446.1"/>
    </source>
</evidence>
<keyword evidence="3 6" id="KW-0238">DNA-binding</keyword>
<dbReference type="Pfam" id="PF03466">
    <property type="entry name" value="LysR_substrate"/>
    <property type="match status" value="1"/>
</dbReference>
<dbReference type="Gene3D" id="3.40.190.290">
    <property type="match status" value="1"/>
</dbReference>
<accession>A0ABU1JS51</accession>